<dbReference type="SUPFAM" id="SSF51556">
    <property type="entry name" value="Metallo-dependent hydrolases"/>
    <property type="match status" value="1"/>
</dbReference>
<dbReference type="HAMAP" id="MF_01518">
    <property type="entry name" value="Adenine_deamin"/>
    <property type="match status" value="1"/>
</dbReference>
<comment type="similarity">
    <text evidence="1 6">Belongs to the metallo-dependent hydrolases superfamily. Adenine deaminase family.</text>
</comment>
<dbReference type="SUPFAM" id="SSF51338">
    <property type="entry name" value="Composite domain of metallo-dependent hydrolases"/>
    <property type="match status" value="1"/>
</dbReference>
<dbReference type="EMBL" id="JAFMNX010000001">
    <property type="protein sequence ID" value="MBS9720228.1"/>
    <property type="molecule type" value="Genomic_DNA"/>
</dbReference>
<dbReference type="Gene3D" id="3.20.20.140">
    <property type="entry name" value="Metal-dependent hydrolases"/>
    <property type="match status" value="1"/>
</dbReference>
<dbReference type="InterPro" id="IPR026912">
    <property type="entry name" value="Adenine_deam_C"/>
</dbReference>
<evidence type="ECO:0000256" key="3">
    <source>
        <dbReference type="ARBA" id="ARBA00022801"/>
    </source>
</evidence>
<dbReference type="Pfam" id="PF01979">
    <property type="entry name" value="Amidohydro_1"/>
    <property type="match status" value="1"/>
</dbReference>
<dbReference type="InterPro" id="IPR006680">
    <property type="entry name" value="Amidohydro-rel"/>
</dbReference>
<protein>
    <recommendedName>
        <fullName evidence="2 6">Adenine deaminase</fullName>
        <shortName evidence="6">Adenase</shortName>
        <shortName evidence="6">Adenine aminase</shortName>
        <ecNumber evidence="2 6">3.5.4.2</ecNumber>
    </recommendedName>
</protein>
<evidence type="ECO:0000313" key="10">
    <source>
        <dbReference type="Proteomes" id="UP001297272"/>
    </source>
</evidence>
<dbReference type="Gene3D" id="2.30.40.10">
    <property type="entry name" value="Urease, subunit C, domain 1"/>
    <property type="match status" value="1"/>
</dbReference>
<dbReference type="Pfam" id="PF13382">
    <property type="entry name" value="Adenine_deam_C"/>
    <property type="match status" value="1"/>
</dbReference>
<keyword evidence="4 6" id="KW-0464">Manganese</keyword>
<evidence type="ECO:0000313" key="9">
    <source>
        <dbReference type="EMBL" id="MBS9720228.1"/>
    </source>
</evidence>
<evidence type="ECO:0000256" key="4">
    <source>
        <dbReference type="ARBA" id="ARBA00023211"/>
    </source>
</evidence>
<feature type="domain" description="Amidohydrolase-related" evidence="7">
    <location>
        <begin position="81"/>
        <end position="364"/>
    </location>
</feature>
<organism evidence="9 10">
    <name type="scientific">Tianweitania aestuarii</name>
    <dbReference type="NCBI Taxonomy" id="2814886"/>
    <lineage>
        <taxon>Bacteria</taxon>
        <taxon>Pseudomonadati</taxon>
        <taxon>Pseudomonadota</taxon>
        <taxon>Alphaproteobacteria</taxon>
        <taxon>Hyphomicrobiales</taxon>
        <taxon>Phyllobacteriaceae</taxon>
        <taxon>Tianweitania</taxon>
    </lineage>
</organism>
<feature type="domain" description="Adenine deaminase C-terminal" evidence="8">
    <location>
        <begin position="420"/>
        <end position="585"/>
    </location>
</feature>
<accession>A0ABS5RT45</accession>
<keyword evidence="3 6" id="KW-0378">Hydrolase</keyword>
<keyword evidence="10" id="KW-1185">Reference proteome</keyword>
<comment type="cofactor">
    <cofactor evidence="6">
        <name>Mn(2+)</name>
        <dbReference type="ChEBI" id="CHEBI:29035"/>
    </cofactor>
</comment>
<comment type="catalytic activity">
    <reaction evidence="5 6">
        <text>adenine + H2O + H(+) = hypoxanthine + NH4(+)</text>
        <dbReference type="Rhea" id="RHEA:23688"/>
        <dbReference type="ChEBI" id="CHEBI:15377"/>
        <dbReference type="ChEBI" id="CHEBI:15378"/>
        <dbReference type="ChEBI" id="CHEBI:16708"/>
        <dbReference type="ChEBI" id="CHEBI:17368"/>
        <dbReference type="ChEBI" id="CHEBI:28938"/>
        <dbReference type="EC" id="3.5.4.2"/>
    </reaction>
</comment>
<dbReference type="PANTHER" id="PTHR11113:SF2">
    <property type="entry name" value="ADENINE DEAMINASE"/>
    <property type="match status" value="1"/>
</dbReference>
<dbReference type="EC" id="3.5.4.2" evidence="2 6"/>
<dbReference type="InterPro" id="IPR032466">
    <property type="entry name" value="Metal_Hydrolase"/>
</dbReference>
<evidence type="ECO:0000256" key="2">
    <source>
        <dbReference type="ARBA" id="ARBA00012782"/>
    </source>
</evidence>
<dbReference type="InterPro" id="IPR011059">
    <property type="entry name" value="Metal-dep_hydrolase_composite"/>
</dbReference>
<evidence type="ECO:0000259" key="8">
    <source>
        <dbReference type="Pfam" id="PF13382"/>
    </source>
</evidence>
<evidence type="ECO:0000256" key="1">
    <source>
        <dbReference type="ARBA" id="ARBA00006773"/>
    </source>
</evidence>
<dbReference type="RefSeq" id="WP_213983779.1">
    <property type="nucleotide sequence ID" value="NZ_JAFMNX010000001.1"/>
</dbReference>
<dbReference type="InterPro" id="IPR006679">
    <property type="entry name" value="Adenine_deam"/>
</dbReference>
<gene>
    <name evidence="6" type="primary">ade</name>
    <name evidence="9" type="ORF">JYU29_05950</name>
</gene>
<reference evidence="9 10" key="1">
    <citation type="submission" date="2021-03" db="EMBL/GenBank/DDBJ databases">
        <title>Tianweitania aestuarii sp. nov., isolated from a tidal flat.</title>
        <authorList>
            <person name="Park S."/>
            <person name="Yoon J.-H."/>
        </authorList>
    </citation>
    <scope>NUCLEOTIDE SEQUENCE [LARGE SCALE GENOMIC DNA]</scope>
    <source>
        <strain evidence="9 10">BSSL-BM11</strain>
    </source>
</reference>
<evidence type="ECO:0000256" key="5">
    <source>
        <dbReference type="ARBA" id="ARBA00047720"/>
    </source>
</evidence>
<evidence type="ECO:0000259" key="7">
    <source>
        <dbReference type="Pfam" id="PF01979"/>
    </source>
</evidence>
<evidence type="ECO:0000256" key="6">
    <source>
        <dbReference type="HAMAP-Rule" id="MF_01518"/>
    </source>
</evidence>
<dbReference type="Proteomes" id="UP001297272">
    <property type="component" value="Unassembled WGS sequence"/>
</dbReference>
<dbReference type="PANTHER" id="PTHR11113">
    <property type="entry name" value="N-ACETYLGLUCOSAMINE-6-PHOSPHATE DEACETYLASE"/>
    <property type="match status" value="1"/>
</dbReference>
<comment type="caution">
    <text evidence="9">The sequence shown here is derived from an EMBL/GenBank/DDBJ whole genome shotgun (WGS) entry which is preliminary data.</text>
</comment>
<name>A0ABS5RT45_9HYPH</name>
<proteinExistence type="inferred from homology"/>
<sequence>MTKAAIEPQDLNAPDLRDRAVHAAIGRAPFDILLVNGRLVDVATSEIRDADIGLVGPLIASVHPRGTRSEAAEIIDLKGAFIAPGLIDMHMHIESSMCTPRRYAEVVVPQGTTTVVWDPHEVGNVAGLDGVRWATEAASDLPLRVLPLAPSCVPSAPGIETAGAEFNAPEMAEMLSWPTIHGVAEVMDMRGVLDRSPKMRGIVDAGLASNKLVCGHARGLEGADLQGFAAAGIASDHEITSGEDLLAKLRAGFTVELRGSHDYVLPGVVEALKTLPHMPQTLTLCTDDIFPDDLVRVGGMIDHIRRLVGYGMPAIDALRAATLNGAMRLGREDLGRVAPGRCADIIVLDDLERFAVSRVFVSGVETAREGKLLAGTPGEVTDAFTDTIKLQPLRAEDFTLRAPEGAGDTVEINTVYRPRFTEWQRLTVPVVDGVLDLPAEKLVMAVVHRHGKRSTVPSLGVLDEWGSWTGAIATTIAHDSHNLNVFGRDPADMAAAANALIASGGGMAVAKEGRVIALLPLPVCGLLSDAPVTETADALVRLRDAASQVADWLPPVRTFKALVGASLACNPGPRVTDMGIGDGSTGELRSLFDLHEPALAQGR</sequence>